<evidence type="ECO:0000256" key="6">
    <source>
        <dbReference type="ARBA" id="ARBA00022694"/>
    </source>
</evidence>
<comment type="caution">
    <text evidence="16">The sequence shown here is derived from an EMBL/GenBank/DDBJ whole genome shotgun (WGS) entry which is preliminary data.</text>
</comment>
<evidence type="ECO:0000256" key="9">
    <source>
        <dbReference type="ARBA" id="ARBA00023002"/>
    </source>
</evidence>
<dbReference type="PIRSF" id="PIRSF006621">
    <property type="entry name" value="Dus"/>
    <property type="match status" value="1"/>
</dbReference>
<feature type="binding site" evidence="14">
    <location>
        <position position="172"/>
    </location>
    <ligand>
        <name>FMN</name>
        <dbReference type="ChEBI" id="CHEBI:58210"/>
    </ligand>
</feature>
<evidence type="ECO:0000256" key="5">
    <source>
        <dbReference type="ARBA" id="ARBA00022643"/>
    </source>
</evidence>
<keyword evidence="4 12" id="KW-0285">Flavoprotein</keyword>
<keyword evidence="14" id="KW-0547">Nucleotide-binding</keyword>
<accession>A0A4S1CDW5</accession>
<dbReference type="InterPro" id="IPR013785">
    <property type="entry name" value="Aldolase_TIM"/>
</dbReference>
<evidence type="ECO:0000256" key="2">
    <source>
        <dbReference type="ARBA" id="ARBA00002790"/>
    </source>
</evidence>
<dbReference type="InterPro" id="IPR024036">
    <property type="entry name" value="tRNA-dHydroUridine_Synthase_C"/>
</dbReference>
<dbReference type="InterPro" id="IPR018517">
    <property type="entry name" value="tRNA_hU_synthase_CS"/>
</dbReference>
<dbReference type="SUPFAM" id="SSF51395">
    <property type="entry name" value="FMN-linked oxidoreductases"/>
    <property type="match status" value="1"/>
</dbReference>
<keyword evidence="8" id="KW-0694">RNA-binding</keyword>
<feature type="binding site" evidence="14">
    <location>
        <position position="142"/>
    </location>
    <ligand>
        <name>FMN</name>
        <dbReference type="ChEBI" id="CHEBI:58210"/>
    </ligand>
</feature>
<reference evidence="16 17" key="1">
    <citation type="submission" date="2019-04" db="EMBL/GenBank/DDBJ databases">
        <title>Geobacter oryzae sp. nov., ferric-reducing bacteria isolated from paddy soil.</title>
        <authorList>
            <person name="Xu Z."/>
            <person name="Masuda Y."/>
            <person name="Itoh H."/>
            <person name="Senoo K."/>
        </authorList>
    </citation>
    <scope>NUCLEOTIDE SEQUENCE [LARGE SCALE GENOMIC DNA]</scope>
    <source>
        <strain evidence="16 17">Red111</strain>
    </source>
</reference>
<dbReference type="EC" id="1.3.1.-" evidence="12"/>
<dbReference type="Gene3D" id="3.20.20.70">
    <property type="entry name" value="Aldolase class I"/>
    <property type="match status" value="1"/>
</dbReference>
<name>A0A4S1CDW5_9BACT</name>
<evidence type="ECO:0000256" key="10">
    <source>
        <dbReference type="ARBA" id="ARBA00048205"/>
    </source>
</evidence>
<dbReference type="AlphaFoldDB" id="A0A4S1CDW5"/>
<organism evidence="16 17">
    <name type="scientific">Geomonas terrae</name>
    <dbReference type="NCBI Taxonomy" id="2562681"/>
    <lineage>
        <taxon>Bacteria</taxon>
        <taxon>Pseudomonadati</taxon>
        <taxon>Thermodesulfobacteriota</taxon>
        <taxon>Desulfuromonadia</taxon>
        <taxon>Geobacterales</taxon>
        <taxon>Geobacteraceae</taxon>
        <taxon>Geomonas</taxon>
    </lineage>
</organism>
<evidence type="ECO:0000256" key="7">
    <source>
        <dbReference type="ARBA" id="ARBA00022857"/>
    </source>
</evidence>
<keyword evidence="17" id="KW-1185">Reference proteome</keyword>
<dbReference type="Pfam" id="PF01207">
    <property type="entry name" value="Dus"/>
    <property type="match status" value="1"/>
</dbReference>
<dbReference type="PROSITE" id="PS01136">
    <property type="entry name" value="UPF0034"/>
    <property type="match status" value="1"/>
</dbReference>
<dbReference type="RefSeq" id="WP_135871339.1">
    <property type="nucleotide sequence ID" value="NZ_SRSC01000003.1"/>
</dbReference>
<dbReference type="GO" id="GO:0017150">
    <property type="term" value="F:tRNA dihydrouridine synthase activity"/>
    <property type="evidence" value="ECO:0007669"/>
    <property type="project" value="InterPro"/>
</dbReference>
<keyword evidence="5 12" id="KW-0288">FMN</keyword>
<evidence type="ECO:0000259" key="15">
    <source>
        <dbReference type="Pfam" id="PF01207"/>
    </source>
</evidence>
<comment type="catalytic activity">
    <reaction evidence="11">
        <text>a 5,6-dihydrouridine in tRNA + NAD(+) = a uridine in tRNA + NADH + H(+)</text>
        <dbReference type="Rhea" id="RHEA:54452"/>
        <dbReference type="Rhea" id="RHEA-COMP:13339"/>
        <dbReference type="Rhea" id="RHEA-COMP:13887"/>
        <dbReference type="ChEBI" id="CHEBI:15378"/>
        <dbReference type="ChEBI" id="CHEBI:57540"/>
        <dbReference type="ChEBI" id="CHEBI:57945"/>
        <dbReference type="ChEBI" id="CHEBI:65315"/>
        <dbReference type="ChEBI" id="CHEBI:74443"/>
    </reaction>
</comment>
<feature type="binding site" evidence="14">
    <location>
        <position position="74"/>
    </location>
    <ligand>
        <name>FMN</name>
        <dbReference type="ChEBI" id="CHEBI:58210"/>
    </ligand>
</feature>
<comment type="function">
    <text evidence="2 12">Catalyzes the synthesis of 5,6-dihydrouridine (D), a modified base found in the D-loop of most tRNAs, via the reduction of the C5-C6 double bond in target uridines.</text>
</comment>
<feature type="binding site" evidence="14">
    <location>
        <begin position="227"/>
        <end position="228"/>
    </location>
    <ligand>
        <name>FMN</name>
        <dbReference type="ChEBI" id="CHEBI:58210"/>
    </ligand>
</feature>
<dbReference type="InterPro" id="IPR004652">
    <property type="entry name" value="DusB-like"/>
</dbReference>
<evidence type="ECO:0000256" key="4">
    <source>
        <dbReference type="ARBA" id="ARBA00022630"/>
    </source>
</evidence>
<dbReference type="EMBL" id="SRSC01000003">
    <property type="protein sequence ID" value="TGU71601.1"/>
    <property type="molecule type" value="Genomic_DNA"/>
</dbReference>
<feature type="binding site" evidence="14">
    <location>
        <begin position="20"/>
        <end position="22"/>
    </location>
    <ligand>
        <name>FMN</name>
        <dbReference type="ChEBI" id="CHEBI:58210"/>
    </ligand>
</feature>
<gene>
    <name evidence="16" type="primary">dusB</name>
    <name evidence="16" type="ORF">E4633_14930</name>
</gene>
<protein>
    <recommendedName>
        <fullName evidence="12">tRNA-dihydrouridine synthase</fullName>
        <ecNumber evidence="12">1.3.1.-</ecNumber>
    </recommendedName>
</protein>
<comment type="cofactor">
    <cofactor evidence="1 12 14">
        <name>FMN</name>
        <dbReference type="ChEBI" id="CHEBI:58210"/>
    </cofactor>
</comment>
<evidence type="ECO:0000256" key="3">
    <source>
        <dbReference type="ARBA" id="ARBA00022555"/>
    </source>
</evidence>
<comment type="catalytic activity">
    <reaction evidence="10">
        <text>a 5,6-dihydrouridine in tRNA + NADP(+) = a uridine in tRNA + NADPH + H(+)</text>
        <dbReference type="Rhea" id="RHEA:23624"/>
        <dbReference type="Rhea" id="RHEA-COMP:13339"/>
        <dbReference type="Rhea" id="RHEA-COMP:13887"/>
        <dbReference type="ChEBI" id="CHEBI:15378"/>
        <dbReference type="ChEBI" id="CHEBI:57783"/>
        <dbReference type="ChEBI" id="CHEBI:58349"/>
        <dbReference type="ChEBI" id="CHEBI:65315"/>
        <dbReference type="ChEBI" id="CHEBI:74443"/>
    </reaction>
</comment>
<dbReference type="CDD" id="cd02801">
    <property type="entry name" value="DUS_like_FMN"/>
    <property type="match status" value="1"/>
</dbReference>
<feature type="active site" description="Proton donor" evidence="13">
    <location>
        <position position="103"/>
    </location>
</feature>
<evidence type="ECO:0000256" key="13">
    <source>
        <dbReference type="PIRSR" id="PIRSR006621-1"/>
    </source>
</evidence>
<dbReference type="GO" id="GO:0000049">
    <property type="term" value="F:tRNA binding"/>
    <property type="evidence" value="ECO:0007669"/>
    <property type="project" value="UniProtKB-KW"/>
</dbReference>
<evidence type="ECO:0000256" key="12">
    <source>
        <dbReference type="PIRNR" id="PIRNR006621"/>
    </source>
</evidence>
<dbReference type="InterPro" id="IPR035587">
    <property type="entry name" value="DUS-like_FMN-bd"/>
</dbReference>
<keyword evidence="9 12" id="KW-0560">Oxidoreductase</keyword>
<dbReference type="NCBIfam" id="TIGR00737">
    <property type="entry name" value="nifR3_yhdG"/>
    <property type="match status" value="1"/>
</dbReference>
<proteinExistence type="inferred from homology"/>
<keyword evidence="3" id="KW-0820">tRNA-binding</keyword>
<dbReference type="InterPro" id="IPR001269">
    <property type="entry name" value="DUS_fam"/>
</dbReference>
<comment type="similarity">
    <text evidence="12">Belongs to the dus family.</text>
</comment>
<sequence length="321" mass="34859">MQKTVAIGSLTLKNRVFLAPMAGITNLPMRIIARGEGASLTFTEMVSVNGLTREGQKSFELLKTTPEDRPIGMQLFGDEPEMLAEAARLVEGYGELIDINMGCPVKKVVGTGAGSALMKDPLKVARIVRSVRKATVLPFTIKIRTGWVCGDDTFLEVGRIAQEEGCDAITLHPRSRAQMFEGTANWDKIGELKSTLTIPVIGSGDLFSAVDVVRMLEMTGCDAVMVARGAMGNPWLFREALALLAGEEPVPPTVAERLALARRHFELFAEFAGGRVALMEMRKHLSWYSKGLPGAAQFRAAVNRIETAAELVGAMEEFFNG</sequence>
<dbReference type="GO" id="GO:0050660">
    <property type="term" value="F:flavin adenine dinucleotide binding"/>
    <property type="evidence" value="ECO:0007669"/>
    <property type="project" value="InterPro"/>
</dbReference>
<feature type="domain" description="DUS-like FMN-binding" evidence="15">
    <location>
        <begin position="18"/>
        <end position="313"/>
    </location>
</feature>
<dbReference type="PANTHER" id="PTHR45846">
    <property type="entry name" value="TRNA-DIHYDROURIDINE(47) SYNTHASE [NAD(P)(+)]-LIKE"/>
    <property type="match status" value="1"/>
</dbReference>
<keyword evidence="7" id="KW-0521">NADP</keyword>
<dbReference type="PANTHER" id="PTHR45846:SF1">
    <property type="entry name" value="TRNA-DIHYDROURIDINE(47) SYNTHASE [NAD(P)(+)]-LIKE"/>
    <property type="match status" value="1"/>
</dbReference>
<evidence type="ECO:0000313" key="17">
    <source>
        <dbReference type="Proteomes" id="UP000306416"/>
    </source>
</evidence>
<dbReference type="Proteomes" id="UP000306416">
    <property type="component" value="Unassembled WGS sequence"/>
</dbReference>
<evidence type="ECO:0000313" key="16">
    <source>
        <dbReference type="EMBL" id="TGU71601.1"/>
    </source>
</evidence>
<evidence type="ECO:0000256" key="11">
    <source>
        <dbReference type="ARBA" id="ARBA00048802"/>
    </source>
</evidence>
<evidence type="ECO:0000256" key="8">
    <source>
        <dbReference type="ARBA" id="ARBA00022884"/>
    </source>
</evidence>
<evidence type="ECO:0000256" key="14">
    <source>
        <dbReference type="PIRSR" id="PIRSR006621-2"/>
    </source>
</evidence>
<evidence type="ECO:0000256" key="1">
    <source>
        <dbReference type="ARBA" id="ARBA00001917"/>
    </source>
</evidence>
<dbReference type="Gene3D" id="1.10.1200.80">
    <property type="entry name" value="Putative flavin oxidoreducatase, domain 2"/>
    <property type="match status" value="1"/>
</dbReference>
<keyword evidence="6 12" id="KW-0819">tRNA processing</keyword>